<gene>
    <name evidence="1" type="ORF">LMG29542_04310</name>
</gene>
<dbReference type="Proteomes" id="UP000494363">
    <property type="component" value="Unassembled WGS sequence"/>
</dbReference>
<protein>
    <submittedName>
        <fullName evidence="1">Uncharacterized protein</fullName>
    </submittedName>
</protein>
<sequence>MKELDVERLFEAAYQLPDGRRGHVQFVGCAHVAQVARHGFEGSQRIQVLRRAHAKSGVSLCRSASC</sequence>
<name>A0A6J5E6X6_9BURK</name>
<evidence type="ECO:0000313" key="2">
    <source>
        <dbReference type="Proteomes" id="UP000494363"/>
    </source>
</evidence>
<keyword evidence="2" id="KW-1185">Reference proteome</keyword>
<accession>A0A6J5E6X6</accession>
<evidence type="ECO:0000313" key="1">
    <source>
        <dbReference type="EMBL" id="CAB3762230.1"/>
    </source>
</evidence>
<dbReference type="AlphaFoldDB" id="A0A6J5E6X6"/>
<dbReference type="EMBL" id="CADIKH010000019">
    <property type="protein sequence ID" value="CAB3762230.1"/>
    <property type="molecule type" value="Genomic_DNA"/>
</dbReference>
<proteinExistence type="predicted"/>
<organism evidence="1 2">
    <name type="scientific">Paraburkholderia humisilvae</name>
    <dbReference type="NCBI Taxonomy" id="627669"/>
    <lineage>
        <taxon>Bacteria</taxon>
        <taxon>Pseudomonadati</taxon>
        <taxon>Pseudomonadota</taxon>
        <taxon>Betaproteobacteria</taxon>
        <taxon>Burkholderiales</taxon>
        <taxon>Burkholderiaceae</taxon>
        <taxon>Paraburkholderia</taxon>
    </lineage>
</organism>
<reference evidence="1 2" key="1">
    <citation type="submission" date="2020-04" db="EMBL/GenBank/DDBJ databases">
        <authorList>
            <person name="De Canck E."/>
        </authorList>
    </citation>
    <scope>NUCLEOTIDE SEQUENCE [LARGE SCALE GENOMIC DNA]</scope>
    <source>
        <strain evidence="1 2">LMG 29542</strain>
    </source>
</reference>